<evidence type="ECO:0000256" key="1">
    <source>
        <dbReference type="ARBA" id="ARBA00008686"/>
    </source>
</evidence>
<dbReference type="Proteomes" id="UP000694846">
    <property type="component" value="Unplaced"/>
</dbReference>
<dbReference type="OrthoDB" id="2445127at2759"/>
<dbReference type="RefSeq" id="XP_025414797.1">
    <property type="nucleotide sequence ID" value="XM_025559012.1"/>
</dbReference>
<dbReference type="GeneID" id="112686632"/>
<evidence type="ECO:0000256" key="2">
    <source>
        <dbReference type="SAM" id="Coils"/>
    </source>
</evidence>
<name>A0A8B8FVF0_9HEMI</name>
<keyword evidence="3" id="KW-1185">Reference proteome</keyword>
<proteinExistence type="inferred from homology"/>
<dbReference type="Gene3D" id="1.20.120.1020">
    <property type="entry name" value="Prion-inhibition and propagation, HeLo domain"/>
    <property type="match status" value="1"/>
</dbReference>
<sequence>MPKRRFEMFGTLREKLHSVVQEGLSASLRGLSVNEVNIVPSSNDQQPVNYDAGADLLHKYQTEWNQLHLLAEDNAHKAEEVNEMISLLHHQMSEQWKKMDTITSCINAMPQLVKSIENAINDMENIKTLINDVEHQLLKLEDVVEEQELQEQMLNERFQLAVYRSRKLKELEKISDDLEAEHKEKVVDLEQKINIKLKERQEIFNQVFQQDMRQYIISGIIPVMKSSGNNGRDEVSLEDIEIEDDTDALNELLNS</sequence>
<dbReference type="AlphaFoldDB" id="A0A8B8FVF0"/>
<dbReference type="InterPro" id="IPR038305">
    <property type="entry name" value="HeLo_sf"/>
</dbReference>
<reference evidence="4" key="1">
    <citation type="submission" date="2025-08" db="UniProtKB">
        <authorList>
            <consortium name="RefSeq"/>
        </authorList>
    </citation>
    <scope>IDENTIFICATION</scope>
    <source>
        <tissue evidence="4">Whole body</tissue>
    </source>
</reference>
<evidence type="ECO:0000313" key="4">
    <source>
        <dbReference type="RefSeq" id="XP_025414797.1"/>
    </source>
</evidence>
<evidence type="ECO:0000313" key="3">
    <source>
        <dbReference type="Proteomes" id="UP000694846"/>
    </source>
</evidence>
<dbReference type="GO" id="GO:0005737">
    <property type="term" value="C:cytoplasm"/>
    <property type="evidence" value="ECO:0007669"/>
    <property type="project" value="InterPro"/>
</dbReference>
<dbReference type="SUPFAM" id="SSF58104">
    <property type="entry name" value="Methyl-accepting chemotaxis protein (MCP) signaling domain"/>
    <property type="match status" value="1"/>
</dbReference>
<accession>A0A8B8FVF0</accession>
<feature type="coiled-coil region" evidence="2">
    <location>
        <begin position="116"/>
        <end position="199"/>
    </location>
</feature>
<organism evidence="3 4">
    <name type="scientific">Sipha flava</name>
    <name type="common">yellow sugarcane aphid</name>
    <dbReference type="NCBI Taxonomy" id="143950"/>
    <lineage>
        <taxon>Eukaryota</taxon>
        <taxon>Metazoa</taxon>
        <taxon>Ecdysozoa</taxon>
        <taxon>Arthropoda</taxon>
        <taxon>Hexapoda</taxon>
        <taxon>Insecta</taxon>
        <taxon>Pterygota</taxon>
        <taxon>Neoptera</taxon>
        <taxon>Paraneoptera</taxon>
        <taxon>Hemiptera</taxon>
        <taxon>Sternorrhyncha</taxon>
        <taxon>Aphidomorpha</taxon>
        <taxon>Aphidoidea</taxon>
        <taxon>Aphididae</taxon>
        <taxon>Sipha</taxon>
    </lineage>
</organism>
<keyword evidence="2" id="KW-0175">Coiled coil</keyword>
<gene>
    <name evidence="4" type="primary">LOC112686632</name>
</gene>
<protein>
    <submittedName>
        <fullName evidence="4">Dysbindin protein homolog</fullName>
    </submittedName>
</protein>
<dbReference type="PANTHER" id="PTHR16294">
    <property type="entry name" value="DYSTROBREVIN BINDING PROTEIN 1 DYSBINDIN"/>
    <property type="match status" value="1"/>
</dbReference>
<dbReference type="InterPro" id="IPR007531">
    <property type="entry name" value="Dysbindin"/>
</dbReference>
<dbReference type="CTD" id="40052"/>
<dbReference type="PANTHER" id="PTHR16294:SF6">
    <property type="entry name" value="DYNAMIN N-TERMINAL DOMAIN-CONTAINING PROTEIN"/>
    <property type="match status" value="1"/>
</dbReference>
<comment type="similarity">
    <text evidence="1">Belongs to the dysbindin family.</text>
</comment>